<dbReference type="PANTHER" id="PTHR48037:SF1">
    <property type="entry name" value="RRM DOMAIN-CONTAINING PROTEIN"/>
    <property type="match status" value="1"/>
</dbReference>
<dbReference type="InterPro" id="IPR000504">
    <property type="entry name" value="RRM_dom"/>
</dbReference>
<feature type="domain" description="RRM" evidence="3">
    <location>
        <begin position="9"/>
        <end position="112"/>
    </location>
</feature>
<evidence type="ECO:0000313" key="5">
    <source>
        <dbReference type="Proteomes" id="UP001212997"/>
    </source>
</evidence>
<dbReference type="AlphaFoldDB" id="A0AAD5YGL5"/>
<dbReference type="PANTHER" id="PTHR48037">
    <property type="entry name" value="ATPASE E1"/>
    <property type="match status" value="1"/>
</dbReference>
<keyword evidence="5" id="KW-1185">Reference proteome</keyword>
<feature type="region of interest" description="Disordered" evidence="2">
    <location>
        <begin position="143"/>
        <end position="175"/>
    </location>
</feature>
<protein>
    <recommendedName>
        <fullName evidence="3">RRM domain-containing protein</fullName>
    </recommendedName>
</protein>
<feature type="compositionally biased region" description="Acidic residues" evidence="2">
    <location>
        <begin position="161"/>
        <end position="175"/>
    </location>
</feature>
<dbReference type="PROSITE" id="PS50102">
    <property type="entry name" value="RRM"/>
    <property type="match status" value="1"/>
</dbReference>
<evidence type="ECO:0000256" key="2">
    <source>
        <dbReference type="SAM" id="MobiDB-lite"/>
    </source>
</evidence>
<organism evidence="4 5">
    <name type="scientific">Meripilus lineatus</name>
    <dbReference type="NCBI Taxonomy" id="2056292"/>
    <lineage>
        <taxon>Eukaryota</taxon>
        <taxon>Fungi</taxon>
        <taxon>Dikarya</taxon>
        <taxon>Basidiomycota</taxon>
        <taxon>Agaricomycotina</taxon>
        <taxon>Agaricomycetes</taxon>
        <taxon>Polyporales</taxon>
        <taxon>Meripilaceae</taxon>
        <taxon>Meripilus</taxon>
    </lineage>
</organism>
<gene>
    <name evidence="4" type="ORF">NLI96_g2389</name>
</gene>
<sequence>MEEGTRTKKTVFVGGISDEVDETVLVETFAVFGDIIEVQIPPASTNPTQQQGAVPITMIRSIMSSLLLATDGKHKGFGFVTFASAGDAQDAIDNMDLNELKGKVIRVNLARPLKVPIQGTGNKAIWESEEWLKQYAKPLSKSGGATLRAKARDPTDGSGQGDDENGDEDAQMDEA</sequence>
<dbReference type="InterPro" id="IPR012677">
    <property type="entry name" value="Nucleotide-bd_a/b_plait_sf"/>
</dbReference>
<dbReference type="SUPFAM" id="SSF54928">
    <property type="entry name" value="RNA-binding domain, RBD"/>
    <property type="match status" value="1"/>
</dbReference>
<keyword evidence="1" id="KW-0694">RNA-binding</keyword>
<dbReference type="Proteomes" id="UP001212997">
    <property type="component" value="Unassembled WGS sequence"/>
</dbReference>
<evidence type="ECO:0000313" key="4">
    <source>
        <dbReference type="EMBL" id="KAJ3489068.1"/>
    </source>
</evidence>
<evidence type="ECO:0000256" key="1">
    <source>
        <dbReference type="PROSITE-ProRule" id="PRU00176"/>
    </source>
</evidence>
<reference evidence="4" key="1">
    <citation type="submission" date="2022-07" db="EMBL/GenBank/DDBJ databases">
        <title>Genome Sequence of Physisporinus lineatus.</title>
        <authorList>
            <person name="Buettner E."/>
        </authorList>
    </citation>
    <scope>NUCLEOTIDE SEQUENCE</scope>
    <source>
        <strain evidence="4">VT162</strain>
    </source>
</reference>
<dbReference type="Pfam" id="PF00076">
    <property type="entry name" value="RRM_1"/>
    <property type="match status" value="1"/>
</dbReference>
<name>A0AAD5YGL5_9APHY</name>
<evidence type="ECO:0000259" key="3">
    <source>
        <dbReference type="PROSITE" id="PS50102"/>
    </source>
</evidence>
<dbReference type="InterPro" id="IPR035979">
    <property type="entry name" value="RBD_domain_sf"/>
</dbReference>
<proteinExistence type="predicted"/>
<dbReference type="EMBL" id="JANAWD010000053">
    <property type="protein sequence ID" value="KAJ3489068.1"/>
    <property type="molecule type" value="Genomic_DNA"/>
</dbReference>
<dbReference type="GO" id="GO:0003723">
    <property type="term" value="F:RNA binding"/>
    <property type="evidence" value="ECO:0007669"/>
    <property type="project" value="UniProtKB-UniRule"/>
</dbReference>
<dbReference type="Gene3D" id="3.30.70.330">
    <property type="match status" value="1"/>
</dbReference>
<accession>A0AAD5YGL5</accession>
<comment type="caution">
    <text evidence="4">The sequence shown here is derived from an EMBL/GenBank/DDBJ whole genome shotgun (WGS) entry which is preliminary data.</text>
</comment>
<dbReference type="SMART" id="SM00360">
    <property type="entry name" value="RRM"/>
    <property type="match status" value="1"/>
</dbReference>